<dbReference type="PROSITE" id="PS50283">
    <property type="entry name" value="NA_SOLUT_SYMP_3"/>
    <property type="match status" value="2"/>
</dbReference>
<dbReference type="Pfam" id="PF00327">
    <property type="entry name" value="Ribosomal_L30"/>
    <property type="match status" value="1"/>
</dbReference>
<evidence type="ECO:0000256" key="9">
    <source>
        <dbReference type="ARBA" id="ARBA00023053"/>
    </source>
</evidence>
<dbReference type="Gene3D" id="1.20.1730.10">
    <property type="entry name" value="Sodium/glucose cotransporter"/>
    <property type="match status" value="1"/>
</dbReference>
<feature type="transmembrane region" description="Helical" evidence="16">
    <location>
        <begin position="261"/>
        <end position="280"/>
    </location>
</feature>
<evidence type="ECO:0000259" key="17">
    <source>
        <dbReference type="Pfam" id="PF00327"/>
    </source>
</evidence>
<evidence type="ECO:0000256" key="10">
    <source>
        <dbReference type="ARBA" id="ARBA00023065"/>
    </source>
</evidence>
<dbReference type="InterPro" id="IPR051163">
    <property type="entry name" value="Sodium:Solute_Symporter_SSF"/>
</dbReference>
<dbReference type="InterPro" id="IPR016082">
    <property type="entry name" value="Ribosomal_uL30_ferredoxin-like"/>
</dbReference>
<keyword evidence="4" id="KW-0813">Transport</keyword>
<dbReference type="InterPro" id="IPR036919">
    <property type="entry name" value="Ribo_uL30_ferredoxin-like_sf"/>
</dbReference>
<dbReference type="Proteomes" id="UP000327493">
    <property type="component" value="Chromosome 18"/>
</dbReference>
<name>A0A5J5CV75_9PERO</name>
<keyword evidence="10" id="KW-0406">Ion transport</keyword>
<dbReference type="Pfam" id="PF08079">
    <property type="entry name" value="Ribosomal_L30_N"/>
    <property type="match status" value="1"/>
</dbReference>
<dbReference type="InterPro" id="IPR035808">
    <property type="entry name" value="Ribosomal_uL30_euk_arc"/>
</dbReference>
<keyword evidence="20" id="KW-1185">Reference proteome</keyword>
<dbReference type="GO" id="GO:0005840">
    <property type="term" value="C:ribosome"/>
    <property type="evidence" value="ECO:0007669"/>
    <property type="project" value="UniProtKB-KW"/>
</dbReference>
<evidence type="ECO:0000256" key="15">
    <source>
        <dbReference type="SAM" id="MobiDB-lite"/>
    </source>
</evidence>
<sequence>GRARSKKVIKLVPEYLLKKRKAYQAIKATQAKLALLEKRKVSKGKPLKFKRLEDFLKDSHKSHRDETRIRRSEHRPPPPLPPAKNRLAFAVRIREVKGVSPKVMKVVQMLRLRKIFSGAFVRINKTSVAMMKVLEPYVAWGFPNLKSVRELILKRGQTRVGRRKVPLTDNTLIETHMGKHGIICLEDLIHEIYSVGKGFRAANNFLLPFKLSVARHAARDKAGLLKDLGNPGPRGRASSRPPQTHCIMGEVVQMHFSPVDYVIFALLLVASTGIGLFHAFSGGRQRTTQEFLMADRSMSCLPVSLSLLATFQSAVAILGAPSEYLELRFNKTVRICGTVTFIFQMGGLKAVIWTDVFQTVVMFAGQLAVIVVGASQAGGMAEVWRKAVNGSRISGLDLDPDPLQRHTFWTLGVGGVFLMLALYGVNQAQVQRYLSSRTEREAVMSCYVVFPCQQIVLCLGCLMGLVMFARYGENSPLDKGFVKTNDQMVLYFVMDVFKELPGLAGLFVACLFSGALSLTGCLFMPLIVSVWCARPTALVYGLVCLAMAYLASIMGSVLQAAFSIFGMGAVVGLVAGLAMAFWIGIGSFVMRMSGSVGPEVNTTALPLFDNMTMLVIATTTTPRPTGVEALYSLSYMWYRPMKEKDVTPGTVFPVLGWLLFFLPERYREKLCCVTPLSTPPKLKESHAQLYEMAKKDGNGAAFCKEDTVTEDKETESDRAQTEDEDLETRMDLPSCQLAGHTLQETAL</sequence>
<feature type="transmembrane region" description="Helical" evidence="16">
    <location>
        <begin position="564"/>
        <end position="585"/>
    </location>
</feature>
<evidence type="ECO:0000256" key="3">
    <source>
        <dbReference type="ARBA" id="ARBA00007594"/>
    </source>
</evidence>
<evidence type="ECO:0000256" key="14">
    <source>
        <dbReference type="RuleBase" id="RU362091"/>
    </source>
</evidence>
<evidence type="ECO:0000256" key="16">
    <source>
        <dbReference type="SAM" id="Phobius"/>
    </source>
</evidence>
<dbReference type="InterPro" id="IPR038377">
    <property type="entry name" value="Na/Glc_symporter_sf"/>
</dbReference>
<organism evidence="19 20">
    <name type="scientific">Etheostoma spectabile</name>
    <name type="common">orangethroat darter</name>
    <dbReference type="NCBI Taxonomy" id="54343"/>
    <lineage>
        <taxon>Eukaryota</taxon>
        <taxon>Metazoa</taxon>
        <taxon>Chordata</taxon>
        <taxon>Craniata</taxon>
        <taxon>Vertebrata</taxon>
        <taxon>Euteleostomi</taxon>
        <taxon>Actinopterygii</taxon>
        <taxon>Neopterygii</taxon>
        <taxon>Teleostei</taxon>
        <taxon>Neoteleostei</taxon>
        <taxon>Acanthomorphata</taxon>
        <taxon>Eupercaria</taxon>
        <taxon>Perciformes</taxon>
        <taxon>Percoidei</taxon>
        <taxon>Percidae</taxon>
        <taxon>Etheostomatinae</taxon>
        <taxon>Etheostoma</taxon>
    </lineage>
</organism>
<dbReference type="GO" id="GO:1990904">
    <property type="term" value="C:ribonucleoprotein complex"/>
    <property type="evidence" value="ECO:0007669"/>
    <property type="project" value="UniProtKB-KW"/>
</dbReference>
<dbReference type="Pfam" id="PF00474">
    <property type="entry name" value="SSF"/>
    <property type="match status" value="1"/>
</dbReference>
<feature type="transmembrane region" description="Helical" evidence="16">
    <location>
        <begin position="503"/>
        <end position="531"/>
    </location>
</feature>
<comment type="similarity">
    <text evidence="3">Belongs to the universal ribosomal protein uL30 family.</text>
</comment>
<feature type="region of interest" description="Disordered" evidence="15">
    <location>
        <begin position="706"/>
        <end position="732"/>
    </location>
</feature>
<feature type="transmembrane region" description="Helical" evidence="16">
    <location>
        <begin position="446"/>
        <end position="469"/>
    </location>
</feature>
<evidence type="ECO:0000256" key="7">
    <source>
        <dbReference type="ARBA" id="ARBA00022980"/>
    </source>
</evidence>
<evidence type="ECO:0000259" key="18">
    <source>
        <dbReference type="Pfam" id="PF08079"/>
    </source>
</evidence>
<feature type="region of interest" description="Disordered" evidence="15">
    <location>
        <begin position="60"/>
        <end position="84"/>
    </location>
</feature>
<feature type="transmembrane region" description="Helical" evidence="16">
    <location>
        <begin position="538"/>
        <end position="558"/>
    </location>
</feature>
<evidence type="ECO:0000256" key="11">
    <source>
        <dbReference type="ARBA" id="ARBA00023136"/>
    </source>
</evidence>
<keyword evidence="9" id="KW-0915">Sodium</keyword>
<keyword evidence="11 16" id="KW-0472">Membrane</keyword>
<comment type="caution">
    <text evidence="19">The sequence shown here is derived from an EMBL/GenBank/DDBJ whole genome shotgun (WGS) entry which is preliminary data.</text>
</comment>
<evidence type="ECO:0000313" key="20">
    <source>
        <dbReference type="Proteomes" id="UP000327493"/>
    </source>
</evidence>
<keyword evidence="7" id="KW-0689">Ribosomal protein</keyword>
<evidence type="ECO:0000256" key="4">
    <source>
        <dbReference type="ARBA" id="ARBA00022448"/>
    </source>
</evidence>
<dbReference type="PANTHER" id="PTHR42985">
    <property type="entry name" value="SODIUM-COUPLED MONOCARBOXYLATE TRANSPORTER"/>
    <property type="match status" value="1"/>
</dbReference>
<feature type="domain" description="Large ribosomal subunit protein uL30-like ferredoxin-like fold" evidence="17">
    <location>
        <begin position="89"/>
        <end position="138"/>
    </location>
</feature>
<dbReference type="Gene3D" id="3.30.1390.20">
    <property type="entry name" value="Ribosomal protein L30, ferredoxin-like fold domain"/>
    <property type="match status" value="1"/>
</dbReference>
<feature type="transmembrane region" description="Helical" evidence="16">
    <location>
        <begin position="300"/>
        <end position="320"/>
    </location>
</feature>
<evidence type="ECO:0000313" key="19">
    <source>
        <dbReference type="EMBL" id="KAA8583261.1"/>
    </source>
</evidence>
<evidence type="ECO:0000256" key="5">
    <source>
        <dbReference type="ARBA" id="ARBA00022475"/>
    </source>
</evidence>
<keyword evidence="5" id="KW-1003">Cell membrane</keyword>
<keyword evidence="13" id="KW-0687">Ribonucleoprotein</keyword>
<dbReference type="GO" id="GO:0006814">
    <property type="term" value="P:sodium ion transport"/>
    <property type="evidence" value="ECO:0007669"/>
    <property type="project" value="UniProtKB-KW"/>
</dbReference>
<dbReference type="FunFam" id="3.30.1390.20:FF:000003">
    <property type="entry name" value="60S ribosomal protein L7"/>
    <property type="match status" value="1"/>
</dbReference>
<evidence type="ECO:0000256" key="1">
    <source>
        <dbReference type="ARBA" id="ARBA00004651"/>
    </source>
</evidence>
<dbReference type="GO" id="GO:0015293">
    <property type="term" value="F:symporter activity"/>
    <property type="evidence" value="ECO:0007669"/>
    <property type="project" value="TreeGrafter"/>
</dbReference>
<keyword evidence="12" id="KW-0739">Sodium transport</keyword>
<evidence type="ECO:0000256" key="8">
    <source>
        <dbReference type="ARBA" id="ARBA00022989"/>
    </source>
</evidence>
<protein>
    <recommendedName>
        <fullName evidence="21">60S ribosomal protein L7-like 1</fullName>
    </recommendedName>
</protein>
<dbReference type="EMBL" id="VOFY01000018">
    <property type="protein sequence ID" value="KAA8583261.1"/>
    <property type="molecule type" value="Genomic_DNA"/>
</dbReference>
<comment type="subcellular location">
    <subcellularLocation>
        <location evidence="1">Cell membrane</location>
        <topology evidence="1">Multi-pass membrane protein</topology>
    </subcellularLocation>
</comment>
<evidence type="ECO:0000256" key="13">
    <source>
        <dbReference type="ARBA" id="ARBA00023274"/>
    </source>
</evidence>
<dbReference type="AlphaFoldDB" id="A0A5J5CV75"/>
<evidence type="ECO:0000256" key="12">
    <source>
        <dbReference type="ARBA" id="ARBA00023201"/>
    </source>
</evidence>
<feature type="transmembrane region" description="Helical" evidence="16">
    <location>
        <begin position="406"/>
        <end position="425"/>
    </location>
</feature>
<comment type="similarity">
    <text evidence="2 14">Belongs to the sodium:solute symporter (SSF) (TC 2.A.21) family.</text>
</comment>
<proteinExistence type="inferred from homology"/>
<dbReference type="InterPro" id="IPR001734">
    <property type="entry name" value="Na/solute_symporter"/>
</dbReference>
<evidence type="ECO:0000256" key="6">
    <source>
        <dbReference type="ARBA" id="ARBA00022692"/>
    </source>
</evidence>
<dbReference type="GO" id="GO:0005886">
    <property type="term" value="C:plasma membrane"/>
    <property type="evidence" value="ECO:0007669"/>
    <property type="project" value="UniProtKB-SubCell"/>
</dbReference>
<keyword evidence="6 16" id="KW-0812">Transmembrane</keyword>
<gene>
    <name evidence="19" type="ORF">FQN60_015807</name>
</gene>
<feature type="transmembrane region" description="Helical" evidence="16">
    <location>
        <begin position="332"/>
        <end position="352"/>
    </location>
</feature>
<feature type="compositionally biased region" description="Basic and acidic residues" evidence="15">
    <location>
        <begin position="60"/>
        <end position="76"/>
    </location>
</feature>
<feature type="compositionally biased region" description="Basic and acidic residues" evidence="15">
    <location>
        <begin position="706"/>
        <end position="721"/>
    </location>
</feature>
<dbReference type="SUPFAM" id="SSF55129">
    <property type="entry name" value="Ribosomal protein L30p/L7e"/>
    <property type="match status" value="1"/>
</dbReference>
<dbReference type="InterPro" id="IPR012988">
    <property type="entry name" value="Ribosomal_uL30_N_euk"/>
</dbReference>
<keyword evidence="8 16" id="KW-1133">Transmembrane helix</keyword>
<evidence type="ECO:0000256" key="2">
    <source>
        <dbReference type="ARBA" id="ARBA00006434"/>
    </source>
</evidence>
<evidence type="ECO:0008006" key="21">
    <source>
        <dbReference type="Google" id="ProtNLM"/>
    </source>
</evidence>
<feature type="domain" description="Large ribosomal subunit protein uL30 N-terminal eukaryotes" evidence="18">
    <location>
        <begin position="12"/>
        <end position="73"/>
    </location>
</feature>
<accession>A0A5J5CV75</accession>
<dbReference type="PANTHER" id="PTHR42985:SF2">
    <property type="entry name" value="SODIUM-DEPENDENT MULTIVITAMIN TRANSPORTER"/>
    <property type="match status" value="1"/>
</dbReference>
<feature type="non-terminal residue" evidence="19">
    <location>
        <position position="1"/>
    </location>
</feature>
<reference evidence="19 20" key="1">
    <citation type="submission" date="2019-08" db="EMBL/GenBank/DDBJ databases">
        <title>A chromosome-level genome assembly, high-density linkage maps, and genome scans reveal the genomic architecture of hybrid incompatibilities underlying speciation via character displacement in darters (Percidae: Etheostominae).</title>
        <authorList>
            <person name="Moran R.L."/>
            <person name="Catchen J.M."/>
            <person name="Fuller R.C."/>
        </authorList>
    </citation>
    <scope>NUCLEOTIDE SEQUENCE [LARGE SCALE GENOMIC DNA]</scope>
    <source>
        <strain evidence="19">EspeVRDwgs_2016</strain>
        <tissue evidence="19">Muscle</tissue>
    </source>
</reference>
<dbReference type="CDD" id="cd01657">
    <property type="entry name" value="Ribosomal_L7_archeal_euk"/>
    <property type="match status" value="1"/>
</dbReference>